<evidence type="ECO:0000313" key="2">
    <source>
        <dbReference type="EMBL" id="TCC02444.1"/>
    </source>
</evidence>
<gene>
    <name evidence="2" type="ORF">E0H45_35900</name>
</gene>
<dbReference type="AlphaFoldDB" id="A0A4R0GZX3"/>
<proteinExistence type="predicted"/>
<evidence type="ECO:0000313" key="3">
    <source>
        <dbReference type="Proteomes" id="UP000292346"/>
    </source>
</evidence>
<evidence type="ECO:0000256" key="1">
    <source>
        <dbReference type="SAM" id="MobiDB-lite"/>
    </source>
</evidence>
<comment type="caution">
    <text evidence="2">The sequence shown here is derived from an EMBL/GenBank/DDBJ whole genome shotgun (WGS) entry which is preliminary data.</text>
</comment>
<protein>
    <submittedName>
        <fullName evidence="2">Uncharacterized protein</fullName>
    </submittedName>
</protein>
<name>A0A4R0GZX3_9ACTN</name>
<accession>A0A4R0GZX3</accession>
<dbReference type="RefSeq" id="WP_131346120.1">
    <property type="nucleotide sequence ID" value="NZ_SJJZ01000005.1"/>
</dbReference>
<feature type="region of interest" description="Disordered" evidence="1">
    <location>
        <begin position="280"/>
        <end position="305"/>
    </location>
</feature>
<sequence length="305" mass="33321">MSTSQPSHGAKTILDKLVVNVIDWGELKVHRNTAGVSFDASTGPLGAVQPDGSMVFDNAIGRAFEAAAERPHSLSSDEVTELRHAIRVVTFTALDKRIEARETEGGGPIKMALDAGGEADRFLNDGLRHADWAVNGDRICYRLSPELGSRLRDAQEGEPEHPVARDAALALAVQYGRARGEWPDNAVRDLLKAPREEIFERVVDAKLASHLRDNFEPARDALADLRARLTDDIRTEFQQLSQEPHLKTSEVQGRVAAVCERVDDSARTVKETLNAVAAVQSGRPSATGARKPAADKPHRWTSFGR</sequence>
<dbReference type="OrthoDB" id="9798761at2"/>
<keyword evidence="3" id="KW-1185">Reference proteome</keyword>
<organism evidence="2 3">
    <name type="scientific">Kribbella soli</name>
    <dbReference type="NCBI Taxonomy" id="1124743"/>
    <lineage>
        <taxon>Bacteria</taxon>
        <taxon>Bacillati</taxon>
        <taxon>Actinomycetota</taxon>
        <taxon>Actinomycetes</taxon>
        <taxon>Propionibacteriales</taxon>
        <taxon>Kribbellaceae</taxon>
        <taxon>Kribbella</taxon>
    </lineage>
</organism>
<dbReference type="EMBL" id="SJJZ01000005">
    <property type="protein sequence ID" value="TCC02444.1"/>
    <property type="molecule type" value="Genomic_DNA"/>
</dbReference>
<dbReference type="Proteomes" id="UP000292346">
    <property type="component" value="Unassembled WGS sequence"/>
</dbReference>
<reference evidence="2 3" key="1">
    <citation type="submission" date="2019-02" db="EMBL/GenBank/DDBJ databases">
        <title>Kribbella capetownensis sp. nov. and Kribbella speibonae sp. nov., isolated from soil.</title>
        <authorList>
            <person name="Curtis S.M."/>
            <person name="Norton I."/>
            <person name="Everest G.J."/>
            <person name="Meyers P.R."/>
        </authorList>
    </citation>
    <scope>NUCLEOTIDE SEQUENCE [LARGE SCALE GENOMIC DNA]</scope>
    <source>
        <strain evidence="2 3">KCTC 29219</strain>
    </source>
</reference>